<keyword evidence="3" id="KW-1185">Reference proteome</keyword>
<feature type="region of interest" description="Disordered" evidence="1">
    <location>
        <begin position="220"/>
        <end position="246"/>
    </location>
</feature>
<evidence type="ECO:0000313" key="2">
    <source>
        <dbReference type="EMBL" id="KAL0059685.1"/>
    </source>
</evidence>
<feature type="compositionally biased region" description="Low complexity" evidence="1">
    <location>
        <begin position="52"/>
        <end position="67"/>
    </location>
</feature>
<evidence type="ECO:0000256" key="1">
    <source>
        <dbReference type="SAM" id="MobiDB-lite"/>
    </source>
</evidence>
<accession>A0ABR2ZDD5</accession>
<feature type="compositionally biased region" description="Pro residues" evidence="1">
    <location>
        <begin position="226"/>
        <end position="235"/>
    </location>
</feature>
<reference evidence="2 3" key="1">
    <citation type="submission" date="2024-05" db="EMBL/GenBank/DDBJ databases">
        <title>A draft genome resource for the thread blight pathogen Marasmius tenuissimus strain MS-2.</title>
        <authorList>
            <person name="Yulfo-Soto G.E."/>
            <person name="Baruah I.K."/>
            <person name="Amoako-Attah I."/>
            <person name="Bukari Y."/>
            <person name="Meinhardt L.W."/>
            <person name="Bailey B.A."/>
            <person name="Cohen S.P."/>
        </authorList>
    </citation>
    <scope>NUCLEOTIDE SEQUENCE [LARGE SCALE GENOMIC DNA]</scope>
    <source>
        <strain evidence="2 3">MS-2</strain>
    </source>
</reference>
<proteinExistence type="predicted"/>
<evidence type="ECO:0000313" key="3">
    <source>
        <dbReference type="Proteomes" id="UP001437256"/>
    </source>
</evidence>
<comment type="caution">
    <text evidence="2">The sequence shown here is derived from an EMBL/GenBank/DDBJ whole genome shotgun (WGS) entry which is preliminary data.</text>
</comment>
<protein>
    <submittedName>
        <fullName evidence="2">Uncharacterized protein</fullName>
    </submittedName>
</protein>
<feature type="region of interest" description="Disordered" evidence="1">
    <location>
        <begin position="34"/>
        <end position="93"/>
    </location>
</feature>
<name>A0ABR2ZDD5_9AGAR</name>
<gene>
    <name evidence="2" type="ORF">AAF712_013588</name>
</gene>
<sequence>MLDEFRASDHFRRINWDAARVIADVVTASLLAGGACSSPRTHESTPEPTPEPATNTTTEPTTESTPPANEPVEEVMGPDLGPEETGTRPMYTGRRDPWVGTAVLVIGSQRKGLTGTLQSVNIDWSLLDTVIDMSPEADYSNIKSGLLLDIELDVVLAGRAAPIERIDYRDVVELRTFQRLNVWKPMDHTHQVWYLRPDLPHPAVDPASFLSRFDRLPVNIPRTPRPRTPTPPPRSPRFAHHSSDPWNPLGELAPTERDHWILHPKLVSLRIEVSITGGPHASGEKPVHVKPVSKARGVVVEYTSGRGLTAVKHTISHTFIGRSKDPIKPSTENSLMVVTSGDVEHIGKLVRRIRTFYFNEKKEENHWIVAGVVERSAGGEKLTDELLDLHPGMHVATVKESAEQRAAGNKYMDQPRKEAREDWSHRVEVRRVEVQPFATET</sequence>
<dbReference type="Proteomes" id="UP001437256">
    <property type="component" value="Unassembled WGS sequence"/>
</dbReference>
<dbReference type="EMBL" id="JBBXMP010000213">
    <property type="protein sequence ID" value="KAL0059685.1"/>
    <property type="molecule type" value="Genomic_DNA"/>
</dbReference>
<organism evidence="2 3">
    <name type="scientific">Marasmius tenuissimus</name>
    <dbReference type="NCBI Taxonomy" id="585030"/>
    <lineage>
        <taxon>Eukaryota</taxon>
        <taxon>Fungi</taxon>
        <taxon>Dikarya</taxon>
        <taxon>Basidiomycota</taxon>
        <taxon>Agaricomycotina</taxon>
        <taxon>Agaricomycetes</taxon>
        <taxon>Agaricomycetidae</taxon>
        <taxon>Agaricales</taxon>
        <taxon>Marasmiineae</taxon>
        <taxon>Marasmiaceae</taxon>
        <taxon>Marasmius</taxon>
    </lineage>
</organism>